<dbReference type="EMBL" id="UGRY01000005">
    <property type="protein sequence ID" value="SUD48590.1"/>
    <property type="molecule type" value="Genomic_DNA"/>
</dbReference>
<protein>
    <submittedName>
        <fullName evidence="1">Polyketide cyclase / dehydrase and lipid transport</fullName>
    </submittedName>
</protein>
<dbReference type="CDD" id="cd07822">
    <property type="entry name" value="SRPBCC_4"/>
    <property type="match status" value="1"/>
</dbReference>
<accession>A0A379JJH8</accession>
<dbReference type="AlphaFoldDB" id="A0A379JJH8"/>
<dbReference type="OrthoDB" id="191189at2"/>
<evidence type="ECO:0000313" key="1">
    <source>
        <dbReference type="EMBL" id="SUD48590.1"/>
    </source>
</evidence>
<dbReference type="Proteomes" id="UP000255467">
    <property type="component" value="Unassembled WGS sequence"/>
</dbReference>
<reference evidence="1 2" key="1">
    <citation type="submission" date="2018-06" db="EMBL/GenBank/DDBJ databases">
        <authorList>
            <consortium name="Pathogen Informatics"/>
            <person name="Doyle S."/>
        </authorList>
    </citation>
    <scope>NUCLEOTIDE SEQUENCE [LARGE SCALE GENOMIC DNA]</scope>
    <source>
        <strain evidence="1 2">NCTC1934</strain>
    </source>
</reference>
<sequence>MPLVIDKSVEIDAPADLVWQVLTDVDRYGEWNPFVLGCETTLEPGSPIDMRVRLIGSRPRTQREFIRSHTPGKEFSYTMKPVPLGTLHSERSHTVTALGADRCRYDSHFALAGWLSPVVTAIMGGALRQGFAGMTDAVKQRAESLRGALRD</sequence>
<dbReference type="Gene3D" id="3.30.530.20">
    <property type="match status" value="1"/>
</dbReference>
<dbReference type="RefSeq" id="WP_039814289.1">
    <property type="nucleotide sequence ID" value="NZ_JADLRH010000017.1"/>
</dbReference>
<proteinExistence type="predicted"/>
<evidence type="ECO:0000313" key="2">
    <source>
        <dbReference type="Proteomes" id="UP000255467"/>
    </source>
</evidence>
<gene>
    <name evidence="1" type="ORF">NCTC1934_05926</name>
</gene>
<name>A0A379JJH8_9NOCA</name>
<dbReference type="Pfam" id="PF10604">
    <property type="entry name" value="Polyketide_cyc2"/>
    <property type="match status" value="1"/>
</dbReference>
<organism evidence="1 2">
    <name type="scientific">Nocardia otitidiscaviarum</name>
    <dbReference type="NCBI Taxonomy" id="1823"/>
    <lineage>
        <taxon>Bacteria</taxon>
        <taxon>Bacillati</taxon>
        <taxon>Actinomycetota</taxon>
        <taxon>Actinomycetes</taxon>
        <taxon>Mycobacteriales</taxon>
        <taxon>Nocardiaceae</taxon>
        <taxon>Nocardia</taxon>
    </lineage>
</organism>
<dbReference type="InterPro" id="IPR019587">
    <property type="entry name" value="Polyketide_cyclase/dehydratase"/>
</dbReference>
<dbReference type="SUPFAM" id="SSF55961">
    <property type="entry name" value="Bet v1-like"/>
    <property type="match status" value="1"/>
</dbReference>
<keyword evidence="2" id="KW-1185">Reference proteome</keyword>
<dbReference type="STRING" id="1406858.GCA_000710895_04592"/>
<dbReference type="InterPro" id="IPR023393">
    <property type="entry name" value="START-like_dom_sf"/>
</dbReference>